<keyword evidence="3" id="KW-0732">Signal</keyword>
<keyword evidence="5" id="KW-1185">Reference proteome</keyword>
<keyword evidence="2" id="KW-0472">Membrane</keyword>
<organism evidence="4 5">
    <name type="scientific">Dendrobium chrysotoxum</name>
    <name type="common">Orchid</name>
    <dbReference type="NCBI Taxonomy" id="161865"/>
    <lineage>
        <taxon>Eukaryota</taxon>
        <taxon>Viridiplantae</taxon>
        <taxon>Streptophyta</taxon>
        <taxon>Embryophyta</taxon>
        <taxon>Tracheophyta</taxon>
        <taxon>Spermatophyta</taxon>
        <taxon>Magnoliopsida</taxon>
        <taxon>Liliopsida</taxon>
        <taxon>Asparagales</taxon>
        <taxon>Orchidaceae</taxon>
        <taxon>Epidendroideae</taxon>
        <taxon>Malaxideae</taxon>
        <taxon>Dendrobiinae</taxon>
        <taxon>Dendrobium</taxon>
    </lineage>
</organism>
<reference evidence="4 5" key="1">
    <citation type="journal article" date="2021" name="Hortic Res">
        <title>Chromosome-scale assembly of the Dendrobium chrysotoxum genome enhances the understanding of orchid evolution.</title>
        <authorList>
            <person name="Zhang Y."/>
            <person name="Zhang G.Q."/>
            <person name="Zhang D."/>
            <person name="Liu X.D."/>
            <person name="Xu X.Y."/>
            <person name="Sun W.H."/>
            <person name="Yu X."/>
            <person name="Zhu X."/>
            <person name="Wang Z.W."/>
            <person name="Zhao X."/>
            <person name="Zhong W.Y."/>
            <person name="Chen H."/>
            <person name="Yin W.L."/>
            <person name="Huang T."/>
            <person name="Niu S.C."/>
            <person name="Liu Z.J."/>
        </authorList>
    </citation>
    <scope>NUCLEOTIDE SEQUENCE [LARGE SCALE GENOMIC DNA]</scope>
    <source>
        <strain evidence="4">Lindl</strain>
    </source>
</reference>
<dbReference type="PANTHER" id="PTHR14255:SF1">
    <property type="entry name" value="SULFITE EXPORTER TAUE_SAFE FAMILY PROTEIN 3"/>
    <property type="match status" value="1"/>
</dbReference>
<feature type="transmembrane region" description="Helical" evidence="2">
    <location>
        <begin position="195"/>
        <end position="213"/>
    </location>
</feature>
<comment type="similarity">
    <text evidence="1">Belongs to the 4-toluene sulfonate uptake permease (TSUP) (TC 2.A.102) family.</text>
</comment>
<dbReference type="Proteomes" id="UP000775213">
    <property type="component" value="Unassembled WGS sequence"/>
</dbReference>
<evidence type="ECO:0000256" key="3">
    <source>
        <dbReference type="SAM" id="SignalP"/>
    </source>
</evidence>
<name>A0AAV7GA51_DENCH</name>
<dbReference type="PANTHER" id="PTHR14255">
    <property type="entry name" value="CEREBLON"/>
    <property type="match status" value="1"/>
</dbReference>
<feature type="chain" id="PRO_5043585955" evidence="3">
    <location>
        <begin position="27"/>
        <end position="214"/>
    </location>
</feature>
<keyword evidence="2" id="KW-1133">Transmembrane helix</keyword>
<evidence type="ECO:0000313" key="5">
    <source>
        <dbReference type="Proteomes" id="UP000775213"/>
    </source>
</evidence>
<evidence type="ECO:0000256" key="1">
    <source>
        <dbReference type="ARBA" id="ARBA00009142"/>
    </source>
</evidence>
<dbReference type="GO" id="GO:0031464">
    <property type="term" value="C:Cul4A-RING E3 ubiquitin ligase complex"/>
    <property type="evidence" value="ECO:0007669"/>
    <property type="project" value="TreeGrafter"/>
</dbReference>
<dbReference type="GO" id="GO:0016567">
    <property type="term" value="P:protein ubiquitination"/>
    <property type="evidence" value="ECO:0007669"/>
    <property type="project" value="TreeGrafter"/>
</dbReference>
<evidence type="ECO:0000313" key="4">
    <source>
        <dbReference type="EMBL" id="KAH0452738.1"/>
    </source>
</evidence>
<dbReference type="AlphaFoldDB" id="A0AAV7GA51"/>
<accession>A0AAV7GA51</accession>
<proteinExistence type="inferred from homology"/>
<keyword evidence="2" id="KW-0812">Transmembrane</keyword>
<gene>
    <name evidence="4" type="ORF">IEQ34_020037</name>
</gene>
<dbReference type="EMBL" id="JAGFBR010000017">
    <property type="protein sequence ID" value="KAH0452738.1"/>
    <property type="molecule type" value="Genomic_DNA"/>
</dbReference>
<evidence type="ECO:0000256" key="2">
    <source>
        <dbReference type="SAM" id="Phobius"/>
    </source>
</evidence>
<feature type="signal peptide" evidence="3">
    <location>
        <begin position="1"/>
        <end position="26"/>
    </location>
</feature>
<feature type="transmembrane region" description="Helical" evidence="2">
    <location>
        <begin position="90"/>
        <end position="115"/>
    </location>
</feature>
<protein>
    <submittedName>
        <fullName evidence="4">Uncharacterized protein</fullName>
    </submittedName>
</protein>
<sequence length="214" mass="24009">MGLYCDRLFFFFQLVFVLQTILKIPGFTDNVVTHLLSGLGAGFFADCIGSPVDVIPVAVGVSLYEGVSLNKGRKVIASKGVVTEWKIHHLVIYCLFGVFAGIVGGLLGLGGGFILGPYMDEWNDIFMSLIQEPSEVREQGAVDDRDTFLQWMIMKCRNRDPKSWLLLKISYVREGFKTSWSDINKDHQSGVCDRILIVLISSLLYINFVRMNMV</sequence>
<comment type="caution">
    <text evidence="4">The sequence shown here is derived from an EMBL/GenBank/DDBJ whole genome shotgun (WGS) entry which is preliminary data.</text>
</comment>